<evidence type="ECO:0000256" key="1">
    <source>
        <dbReference type="ARBA" id="ARBA00004196"/>
    </source>
</evidence>
<feature type="chain" id="PRO_5035269590" evidence="4">
    <location>
        <begin position="28"/>
        <end position="333"/>
    </location>
</feature>
<reference evidence="6" key="2">
    <citation type="submission" date="2020-09" db="EMBL/GenBank/DDBJ databases">
        <authorList>
            <person name="Sun Q."/>
            <person name="Zhou Y."/>
        </authorList>
    </citation>
    <scope>NUCLEOTIDE SEQUENCE</scope>
    <source>
        <strain evidence="6">CGMCC 1.12777</strain>
    </source>
</reference>
<dbReference type="InterPro" id="IPR025997">
    <property type="entry name" value="SBP_2_dom"/>
</dbReference>
<organism evidence="6 7">
    <name type="scientific">Pullulanibacillus pueri</name>
    <dbReference type="NCBI Taxonomy" id="1437324"/>
    <lineage>
        <taxon>Bacteria</taxon>
        <taxon>Bacillati</taxon>
        <taxon>Bacillota</taxon>
        <taxon>Bacilli</taxon>
        <taxon>Bacillales</taxon>
        <taxon>Sporolactobacillaceae</taxon>
        <taxon>Pullulanibacillus</taxon>
    </lineage>
</organism>
<dbReference type="PROSITE" id="PS51257">
    <property type="entry name" value="PROKAR_LIPOPROTEIN"/>
    <property type="match status" value="1"/>
</dbReference>
<dbReference type="AlphaFoldDB" id="A0A8J3A005"/>
<protein>
    <submittedName>
        <fullName evidence="6">D-ribose ABC transporter substrate-binding protein</fullName>
    </submittedName>
</protein>
<dbReference type="InterPro" id="IPR028082">
    <property type="entry name" value="Peripla_BP_I"/>
</dbReference>
<comment type="similarity">
    <text evidence="2">Belongs to the bacterial solute-binding protein 2 family.</text>
</comment>
<name>A0A8J3A005_9BACL</name>
<dbReference type="Pfam" id="PF13407">
    <property type="entry name" value="Peripla_BP_4"/>
    <property type="match status" value="1"/>
</dbReference>
<dbReference type="Proteomes" id="UP000656813">
    <property type="component" value="Unassembled WGS sequence"/>
</dbReference>
<gene>
    <name evidence="6" type="primary">rbsB</name>
    <name evidence="6" type="ORF">GCM10007096_35720</name>
</gene>
<accession>A0A8J3A005</accession>
<proteinExistence type="inferred from homology"/>
<dbReference type="Gene3D" id="3.40.50.2300">
    <property type="match status" value="2"/>
</dbReference>
<dbReference type="RefSeq" id="WP_188498746.1">
    <property type="nucleotide sequence ID" value="NZ_BMFV01000035.1"/>
</dbReference>
<keyword evidence="3 4" id="KW-0732">Signal</keyword>
<evidence type="ECO:0000256" key="2">
    <source>
        <dbReference type="ARBA" id="ARBA00007639"/>
    </source>
</evidence>
<feature type="domain" description="Periplasmic binding protein" evidence="5">
    <location>
        <begin position="52"/>
        <end position="303"/>
    </location>
</feature>
<feature type="signal peptide" evidence="4">
    <location>
        <begin position="1"/>
        <end position="27"/>
    </location>
</feature>
<dbReference type="EMBL" id="BMFV01000035">
    <property type="protein sequence ID" value="GGH86913.1"/>
    <property type="molecule type" value="Genomic_DNA"/>
</dbReference>
<dbReference type="GO" id="GO:0030246">
    <property type="term" value="F:carbohydrate binding"/>
    <property type="evidence" value="ECO:0007669"/>
    <property type="project" value="UniProtKB-ARBA"/>
</dbReference>
<dbReference type="GO" id="GO:0030313">
    <property type="term" value="C:cell envelope"/>
    <property type="evidence" value="ECO:0007669"/>
    <property type="project" value="UniProtKB-SubCell"/>
</dbReference>
<dbReference type="CDD" id="cd01536">
    <property type="entry name" value="PBP1_ABC_sugar_binding-like"/>
    <property type="match status" value="1"/>
</dbReference>
<evidence type="ECO:0000259" key="5">
    <source>
        <dbReference type="Pfam" id="PF13407"/>
    </source>
</evidence>
<comment type="caution">
    <text evidence="6">The sequence shown here is derived from an EMBL/GenBank/DDBJ whole genome shotgun (WGS) entry which is preliminary data.</text>
</comment>
<sequence>MKQKSTSFILLVTIIIMAFLISGCANGDQESSSSNPNAGNSDSTSNSEIKLGFSFGQGVHPFFVAMQKGAQDEAKKLNVDLKMTSANYKIENQLADVEDLLQQNVDALLINPIDSKAVSNVVKEANDKNIGVFTVDIGVVGADTTSFIASDNKEIGKAAAKYVTKQLNGKGKIAIIGWPTITSCKDRETGFLEEIKKSPGIKVVANQGAGMERSKALEAAENILQAHPDIDAFFGVNESAATGALSAVQARGSKNLFIAGVDSTPDVLDAIKNNTPLKATIAQDPYKMGELAVKNAVDFINGKTPKKTIPVETSLVTSENVEKFIKRDSQYNK</sequence>
<evidence type="ECO:0000256" key="4">
    <source>
        <dbReference type="SAM" id="SignalP"/>
    </source>
</evidence>
<evidence type="ECO:0000313" key="6">
    <source>
        <dbReference type="EMBL" id="GGH86913.1"/>
    </source>
</evidence>
<keyword evidence="7" id="KW-1185">Reference proteome</keyword>
<evidence type="ECO:0000313" key="7">
    <source>
        <dbReference type="Proteomes" id="UP000656813"/>
    </source>
</evidence>
<comment type="subcellular location">
    <subcellularLocation>
        <location evidence="1">Cell envelope</location>
    </subcellularLocation>
</comment>
<dbReference type="PANTHER" id="PTHR46847">
    <property type="entry name" value="D-ALLOSE-BINDING PERIPLASMIC PROTEIN-RELATED"/>
    <property type="match status" value="1"/>
</dbReference>
<reference evidence="6" key="1">
    <citation type="journal article" date="2014" name="Int. J. Syst. Evol. Microbiol.">
        <title>Complete genome sequence of Corynebacterium casei LMG S-19264T (=DSM 44701T), isolated from a smear-ripened cheese.</title>
        <authorList>
            <consortium name="US DOE Joint Genome Institute (JGI-PGF)"/>
            <person name="Walter F."/>
            <person name="Albersmeier A."/>
            <person name="Kalinowski J."/>
            <person name="Ruckert C."/>
        </authorList>
    </citation>
    <scope>NUCLEOTIDE SEQUENCE</scope>
    <source>
        <strain evidence="6">CGMCC 1.12777</strain>
    </source>
</reference>
<dbReference type="PANTHER" id="PTHR46847:SF1">
    <property type="entry name" value="D-ALLOSE-BINDING PERIPLASMIC PROTEIN-RELATED"/>
    <property type="match status" value="1"/>
</dbReference>
<evidence type="ECO:0000256" key="3">
    <source>
        <dbReference type="ARBA" id="ARBA00022729"/>
    </source>
</evidence>
<dbReference type="SUPFAM" id="SSF53822">
    <property type="entry name" value="Periplasmic binding protein-like I"/>
    <property type="match status" value="1"/>
</dbReference>